<evidence type="ECO:0000256" key="6">
    <source>
        <dbReference type="ARBA" id="ARBA00023163"/>
    </source>
</evidence>
<proteinExistence type="predicted"/>
<evidence type="ECO:0000256" key="5">
    <source>
        <dbReference type="ARBA" id="ARBA00023015"/>
    </source>
</evidence>
<dbReference type="GO" id="GO:0005634">
    <property type="term" value="C:nucleus"/>
    <property type="evidence" value="ECO:0007669"/>
    <property type="project" value="UniProtKB-SubCell"/>
</dbReference>
<organism evidence="10 11">
    <name type="scientific">Rhamnusium bicolor</name>
    <dbReference type="NCBI Taxonomy" id="1586634"/>
    <lineage>
        <taxon>Eukaryota</taxon>
        <taxon>Metazoa</taxon>
        <taxon>Ecdysozoa</taxon>
        <taxon>Arthropoda</taxon>
        <taxon>Hexapoda</taxon>
        <taxon>Insecta</taxon>
        <taxon>Pterygota</taxon>
        <taxon>Neoptera</taxon>
        <taxon>Endopterygota</taxon>
        <taxon>Coleoptera</taxon>
        <taxon>Polyphaga</taxon>
        <taxon>Cucujiformia</taxon>
        <taxon>Chrysomeloidea</taxon>
        <taxon>Cerambycidae</taxon>
        <taxon>Lepturinae</taxon>
        <taxon>Rhagiini</taxon>
        <taxon>Rhamnusium</taxon>
    </lineage>
</organism>
<dbReference type="GO" id="GO:0007464">
    <property type="term" value="P:R3/R4 cell fate commitment"/>
    <property type="evidence" value="ECO:0007669"/>
    <property type="project" value="UniProtKB-ARBA"/>
</dbReference>
<evidence type="ECO:0000256" key="1">
    <source>
        <dbReference type="ARBA" id="ARBA00004123"/>
    </source>
</evidence>
<evidence type="ECO:0000313" key="10">
    <source>
        <dbReference type="EMBL" id="KAJ8930192.1"/>
    </source>
</evidence>
<dbReference type="EMBL" id="JANEYF010004746">
    <property type="protein sequence ID" value="KAJ8930192.1"/>
    <property type="molecule type" value="Genomic_DNA"/>
</dbReference>
<evidence type="ECO:0000256" key="4">
    <source>
        <dbReference type="ARBA" id="ARBA00022902"/>
    </source>
</evidence>
<dbReference type="GO" id="GO:0016199">
    <property type="term" value="P:axon midline choice point recognition"/>
    <property type="evidence" value="ECO:0007669"/>
    <property type="project" value="UniProtKB-ARBA"/>
</dbReference>
<dbReference type="InterPro" id="IPR051095">
    <property type="entry name" value="Dros_DevTransReg"/>
</dbReference>
<dbReference type="GO" id="GO:0035167">
    <property type="term" value="P:larval lymph gland hemopoiesis"/>
    <property type="evidence" value="ECO:0007669"/>
    <property type="project" value="UniProtKB-ARBA"/>
</dbReference>
<dbReference type="PANTHER" id="PTHR23110:SF111">
    <property type="entry name" value="LONGITUDINALS LACKING PROTEIN, ISOFORMS F_I_K_T"/>
    <property type="match status" value="1"/>
</dbReference>
<dbReference type="InterPro" id="IPR011333">
    <property type="entry name" value="SKP1/BTB/POZ_sf"/>
</dbReference>
<evidence type="ECO:0000313" key="11">
    <source>
        <dbReference type="Proteomes" id="UP001162156"/>
    </source>
</evidence>
<comment type="function">
    <text evidence="8">Putative transcription factor required for axon growth and guidance in the central and peripheral nervous systems. Repels CNS axons away from the midline by promoting the expression of the midline repellent sli and its receptor robo.</text>
</comment>
<dbReference type="AlphaFoldDB" id="A0AAV8WVK4"/>
<evidence type="ECO:0000256" key="8">
    <source>
        <dbReference type="ARBA" id="ARBA00037382"/>
    </source>
</evidence>
<dbReference type="InterPro" id="IPR000210">
    <property type="entry name" value="BTB/POZ_dom"/>
</dbReference>
<dbReference type="GO" id="GO:0045467">
    <property type="term" value="P:R7 cell development"/>
    <property type="evidence" value="ECO:0007669"/>
    <property type="project" value="UniProtKB-ARBA"/>
</dbReference>
<dbReference type="GO" id="GO:0007526">
    <property type="term" value="P:larval somatic muscle development"/>
    <property type="evidence" value="ECO:0007669"/>
    <property type="project" value="UniProtKB-ARBA"/>
</dbReference>
<dbReference type="PROSITE" id="PS50097">
    <property type="entry name" value="BTB"/>
    <property type="match status" value="1"/>
</dbReference>
<dbReference type="GO" id="GO:0008406">
    <property type="term" value="P:gonad development"/>
    <property type="evidence" value="ECO:0007669"/>
    <property type="project" value="UniProtKB-ARBA"/>
</dbReference>
<reference evidence="10" key="1">
    <citation type="journal article" date="2023" name="Insect Mol. Biol.">
        <title>Genome sequencing provides insights into the evolution of gene families encoding plant cell wall-degrading enzymes in longhorned beetles.</title>
        <authorList>
            <person name="Shin N.R."/>
            <person name="Okamura Y."/>
            <person name="Kirsch R."/>
            <person name="Pauchet Y."/>
        </authorList>
    </citation>
    <scope>NUCLEOTIDE SEQUENCE</scope>
    <source>
        <strain evidence="10">RBIC_L_NR</strain>
    </source>
</reference>
<dbReference type="GO" id="GO:0048813">
    <property type="term" value="P:dendrite morphogenesis"/>
    <property type="evidence" value="ECO:0007669"/>
    <property type="project" value="UniProtKB-ARBA"/>
</dbReference>
<comment type="caution">
    <text evidence="10">The sequence shown here is derived from an EMBL/GenBank/DDBJ whole genome shotgun (WGS) entry which is preliminary data.</text>
</comment>
<evidence type="ECO:0000256" key="7">
    <source>
        <dbReference type="ARBA" id="ARBA00023242"/>
    </source>
</evidence>
<dbReference type="Gene3D" id="3.30.710.10">
    <property type="entry name" value="Potassium Channel Kv1.1, Chain A"/>
    <property type="match status" value="1"/>
</dbReference>
<sequence length="115" mass="12855">MDNVTLVCKGEEVKAHQVILAAFSPLFKKLLIEKSQSHPIIIFNDITKEEMITLLEFIYKGKVNVNKASLQSLLKAAKNLQIRGIKHVSNFHIVNTGTDCVIDKCGSLCTHECVF</sequence>
<feature type="domain" description="BTB" evidence="9">
    <location>
        <begin position="2"/>
        <end position="67"/>
    </location>
</feature>
<dbReference type="SMART" id="SM00225">
    <property type="entry name" value="BTB"/>
    <property type="match status" value="1"/>
</dbReference>
<dbReference type="Pfam" id="PF00651">
    <property type="entry name" value="BTB"/>
    <property type="match status" value="1"/>
</dbReference>
<keyword evidence="5" id="KW-0805">Transcription regulation</keyword>
<accession>A0AAV8WVK4</accession>
<dbReference type="CDD" id="cd18315">
    <property type="entry name" value="BTB_POZ_BAB-like"/>
    <property type="match status" value="1"/>
</dbReference>
<gene>
    <name evidence="10" type="ORF">NQ314_017032</name>
</gene>
<name>A0AAV8WVK4_9CUCU</name>
<comment type="subcellular location">
    <subcellularLocation>
        <location evidence="1">Nucleus</location>
    </subcellularLocation>
</comment>
<dbReference type="PANTHER" id="PTHR23110">
    <property type="entry name" value="BTB DOMAIN TRANSCRIPTION FACTOR"/>
    <property type="match status" value="1"/>
</dbReference>
<dbReference type="GO" id="GO:0006357">
    <property type="term" value="P:regulation of transcription by RNA polymerase II"/>
    <property type="evidence" value="ECO:0007669"/>
    <property type="project" value="TreeGrafter"/>
</dbReference>
<keyword evidence="7" id="KW-0539">Nucleus</keyword>
<dbReference type="SUPFAM" id="SSF54695">
    <property type="entry name" value="POZ domain"/>
    <property type="match status" value="1"/>
</dbReference>
<keyword evidence="11" id="KW-1185">Reference proteome</keyword>
<protein>
    <recommendedName>
        <fullName evidence="9">BTB domain-containing protein</fullName>
    </recommendedName>
</protein>
<keyword evidence="3" id="KW-0221">Differentiation</keyword>
<dbReference type="Proteomes" id="UP001162156">
    <property type="component" value="Unassembled WGS sequence"/>
</dbReference>
<keyword evidence="6" id="KW-0804">Transcription</keyword>
<evidence type="ECO:0000259" key="9">
    <source>
        <dbReference type="PROSITE" id="PS50097"/>
    </source>
</evidence>
<keyword evidence="2" id="KW-0217">Developmental protein</keyword>
<dbReference type="GO" id="GO:0045476">
    <property type="term" value="P:nurse cell apoptotic process"/>
    <property type="evidence" value="ECO:0007669"/>
    <property type="project" value="UniProtKB-ARBA"/>
</dbReference>
<keyword evidence="4" id="KW-0524">Neurogenesis</keyword>
<evidence type="ECO:0000256" key="2">
    <source>
        <dbReference type="ARBA" id="ARBA00022473"/>
    </source>
</evidence>
<evidence type="ECO:0000256" key="3">
    <source>
        <dbReference type="ARBA" id="ARBA00022782"/>
    </source>
</evidence>